<organism evidence="2 3">
    <name type="scientific">Holothuria leucospilota</name>
    <name type="common">Black long sea cucumber</name>
    <name type="synonym">Mertensiothuria leucospilota</name>
    <dbReference type="NCBI Taxonomy" id="206669"/>
    <lineage>
        <taxon>Eukaryota</taxon>
        <taxon>Metazoa</taxon>
        <taxon>Echinodermata</taxon>
        <taxon>Eleutherozoa</taxon>
        <taxon>Echinozoa</taxon>
        <taxon>Holothuroidea</taxon>
        <taxon>Aspidochirotacea</taxon>
        <taxon>Aspidochirotida</taxon>
        <taxon>Holothuriidae</taxon>
        <taxon>Holothuria</taxon>
    </lineage>
</organism>
<proteinExistence type="predicted"/>
<comment type="caution">
    <text evidence="2">The sequence shown here is derived from an EMBL/GenBank/DDBJ whole genome shotgun (WGS) entry which is preliminary data.</text>
</comment>
<keyword evidence="3" id="KW-1185">Reference proteome</keyword>
<accession>A0A9Q1CL29</accession>
<feature type="region of interest" description="Disordered" evidence="1">
    <location>
        <begin position="1"/>
        <end position="23"/>
    </location>
</feature>
<dbReference type="AlphaFoldDB" id="A0A9Q1CL29"/>
<evidence type="ECO:0000313" key="2">
    <source>
        <dbReference type="EMBL" id="KAJ8046524.1"/>
    </source>
</evidence>
<evidence type="ECO:0000313" key="3">
    <source>
        <dbReference type="Proteomes" id="UP001152320"/>
    </source>
</evidence>
<sequence>MSKIPTRKNVAPPPKKKPVGSPVGANFGVAGASVVHSGVGRARVRVLPPTVPEPIAERRRQMVKASEAKIAEEERVKSGLDQERDSR</sequence>
<feature type="region of interest" description="Disordered" evidence="1">
    <location>
        <begin position="65"/>
        <end position="87"/>
    </location>
</feature>
<dbReference type="EMBL" id="JAIZAY010000002">
    <property type="protein sequence ID" value="KAJ8046524.1"/>
    <property type="molecule type" value="Genomic_DNA"/>
</dbReference>
<dbReference type="Proteomes" id="UP001152320">
    <property type="component" value="Chromosome 2"/>
</dbReference>
<gene>
    <name evidence="2" type="ORF">HOLleu_05217</name>
</gene>
<evidence type="ECO:0000256" key="1">
    <source>
        <dbReference type="SAM" id="MobiDB-lite"/>
    </source>
</evidence>
<protein>
    <submittedName>
        <fullName evidence="2">Uncharacterized protein</fullName>
    </submittedName>
</protein>
<name>A0A9Q1CL29_HOLLE</name>
<reference evidence="2" key="1">
    <citation type="submission" date="2021-10" db="EMBL/GenBank/DDBJ databases">
        <title>Tropical sea cucumber genome reveals ecological adaptation and Cuvierian tubules defense mechanism.</title>
        <authorList>
            <person name="Chen T."/>
        </authorList>
    </citation>
    <scope>NUCLEOTIDE SEQUENCE</scope>
    <source>
        <strain evidence="2">Nanhai2018</strain>
        <tissue evidence="2">Muscle</tissue>
    </source>
</reference>